<dbReference type="Proteomes" id="UP000198994">
    <property type="component" value="Unassembled WGS sequence"/>
</dbReference>
<dbReference type="OrthoDB" id="7838408at2"/>
<keyword evidence="1" id="KW-0732">Signal</keyword>
<dbReference type="AlphaFoldDB" id="A0A1G7MHK8"/>
<accession>A0A1G7MHK8</accession>
<evidence type="ECO:0000313" key="2">
    <source>
        <dbReference type="EMBL" id="SDF60600.1"/>
    </source>
</evidence>
<keyword evidence="3" id="KW-1185">Reference proteome</keyword>
<proteinExistence type="predicted"/>
<feature type="chain" id="PRO_5011741273" evidence="1">
    <location>
        <begin position="21"/>
        <end position="183"/>
    </location>
</feature>
<feature type="signal peptide" evidence="1">
    <location>
        <begin position="1"/>
        <end position="20"/>
    </location>
</feature>
<gene>
    <name evidence="2" type="ORF">SAMN04488105_13416</name>
</gene>
<evidence type="ECO:0000313" key="3">
    <source>
        <dbReference type="Proteomes" id="UP000198994"/>
    </source>
</evidence>
<reference evidence="3" key="1">
    <citation type="submission" date="2016-10" db="EMBL/GenBank/DDBJ databases">
        <authorList>
            <person name="Varghese N."/>
            <person name="Submissions S."/>
        </authorList>
    </citation>
    <scope>NUCLEOTIDE SEQUENCE [LARGE SCALE GENOMIC DNA]</scope>
    <source>
        <strain evidence="3">DSM 10146</strain>
    </source>
</reference>
<dbReference type="RefSeq" id="WP_089964094.1">
    <property type="nucleotide sequence ID" value="NZ_FNAV01000034.1"/>
</dbReference>
<evidence type="ECO:0000256" key="1">
    <source>
        <dbReference type="SAM" id="SignalP"/>
    </source>
</evidence>
<sequence length="183" mass="20118">MKRFLTITALSTVIATSAFAASEAEMTAISTYYPDANYETLTDQQVAEMFAIANSGKDDTEKKTEIRTIAEADNPNPATTEVNLTEYVPEWRLMEMSAPEKESVMALVNRGDDPEATRVQILESLHSATPNLTAGEAQKVKDLVPSADLTVLTTEQIQDIRAVIYNGDENDANKKSRIDEILS</sequence>
<protein>
    <submittedName>
        <fullName evidence="2">Uncharacterized protein</fullName>
    </submittedName>
</protein>
<dbReference type="EMBL" id="FNAV01000034">
    <property type="protein sequence ID" value="SDF60600.1"/>
    <property type="molecule type" value="Genomic_DNA"/>
</dbReference>
<organism evidence="2 3">
    <name type="scientific">Salipiger thiooxidans</name>
    <dbReference type="NCBI Taxonomy" id="282683"/>
    <lineage>
        <taxon>Bacteria</taxon>
        <taxon>Pseudomonadati</taxon>
        <taxon>Pseudomonadota</taxon>
        <taxon>Alphaproteobacteria</taxon>
        <taxon>Rhodobacterales</taxon>
        <taxon>Roseobacteraceae</taxon>
        <taxon>Salipiger</taxon>
    </lineage>
</organism>
<name>A0A1G7MHK8_9RHOB</name>